<accession>A0AAV7QX09</accession>
<organism evidence="1 2">
    <name type="scientific">Pleurodeles waltl</name>
    <name type="common">Iberian ribbed newt</name>
    <dbReference type="NCBI Taxonomy" id="8319"/>
    <lineage>
        <taxon>Eukaryota</taxon>
        <taxon>Metazoa</taxon>
        <taxon>Chordata</taxon>
        <taxon>Craniata</taxon>
        <taxon>Vertebrata</taxon>
        <taxon>Euteleostomi</taxon>
        <taxon>Amphibia</taxon>
        <taxon>Batrachia</taxon>
        <taxon>Caudata</taxon>
        <taxon>Salamandroidea</taxon>
        <taxon>Salamandridae</taxon>
        <taxon>Pleurodelinae</taxon>
        <taxon>Pleurodeles</taxon>
    </lineage>
</organism>
<sequence>MLCSGPRLGYGSGHYELPVVAGLRPNYFYRLGLCGYISDNDVRWPDAMRFPVSLCCVTHAPPAFRRAK</sequence>
<gene>
    <name evidence="1" type="ORF">NDU88_010015</name>
</gene>
<proteinExistence type="predicted"/>
<evidence type="ECO:0000313" key="2">
    <source>
        <dbReference type="Proteomes" id="UP001066276"/>
    </source>
</evidence>
<name>A0AAV7QX09_PLEWA</name>
<dbReference type="AlphaFoldDB" id="A0AAV7QX09"/>
<dbReference type="EMBL" id="JANPWB010000010">
    <property type="protein sequence ID" value="KAJ1143710.1"/>
    <property type="molecule type" value="Genomic_DNA"/>
</dbReference>
<evidence type="ECO:0000313" key="1">
    <source>
        <dbReference type="EMBL" id="KAJ1143710.1"/>
    </source>
</evidence>
<keyword evidence="2" id="KW-1185">Reference proteome</keyword>
<dbReference type="Proteomes" id="UP001066276">
    <property type="component" value="Chromosome 6"/>
</dbReference>
<protein>
    <submittedName>
        <fullName evidence="1">Uncharacterized protein</fullName>
    </submittedName>
</protein>
<comment type="caution">
    <text evidence="1">The sequence shown here is derived from an EMBL/GenBank/DDBJ whole genome shotgun (WGS) entry which is preliminary data.</text>
</comment>
<reference evidence="1" key="1">
    <citation type="journal article" date="2022" name="bioRxiv">
        <title>Sequencing and chromosome-scale assembly of the giantPleurodeles waltlgenome.</title>
        <authorList>
            <person name="Brown T."/>
            <person name="Elewa A."/>
            <person name="Iarovenko S."/>
            <person name="Subramanian E."/>
            <person name="Araus A.J."/>
            <person name="Petzold A."/>
            <person name="Susuki M."/>
            <person name="Suzuki K.-i.T."/>
            <person name="Hayashi T."/>
            <person name="Toyoda A."/>
            <person name="Oliveira C."/>
            <person name="Osipova E."/>
            <person name="Leigh N.D."/>
            <person name="Simon A."/>
            <person name="Yun M.H."/>
        </authorList>
    </citation>
    <scope>NUCLEOTIDE SEQUENCE</scope>
    <source>
        <strain evidence="1">20211129_DDA</strain>
        <tissue evidence="1">Liver</tissue>
    </source>
</reference>